<sequence>MKNFFAIIGGMGTLATESFVRTMDQATGADKDQAFLSYVVLNDADVPDRTAYINDHSQADPYPFLASDVEQASQMGASFIVMACNTAHYFYDQLQALTAVPILHMPRTAIEWASKHYPAQSHPRMGYMGTEGVRNAGTYRTLAQEAGYELVEPEQLMQDRVNALIYEDVKTGRLDRARYESVVQELLTDYDCDAVLLGCTELSVLNEAFPLPGLPIVDAQAATVERVVEVAKVEQGK</sequence>
<dbReference type="InterPro" id="IPR004380">
    <property type="entry name" value="Asp_race"/>
</dbReference>
<dbReference type="SUPFAM" id="SSF53681">
    <property type="entry name" value="Aspartate/glutamate racemase"/>
    <property type="match status" value="2"/>
</dbReference>
<dbReference type="PANTHER" id="PTHR21198:SF7">
    <property type="entry name" value="ASPARTATE-GLUTAMATE RACEMASE FAMILY"/>
    <property type="match status" value="1"/>
</dbReference>
<gene>
    <name evidence="3" type="ORF">KIM372_11330</name>
</gene>
<keyword evidence="2" id="KW-0413">Isomerase</keyword>
<accession>A0ABM8B8L0</accession>
<dbReference type="NCBIfam" id="TIGR00035">
    <property type="entry name" value="asp_race"/>
    <property type="match status" value="1"/>
</dbReference>
<name>A0ABM8B8L0_9BIFI</name>
<evidence type="ECO:0000256" key="2">
    <source>
        <dbReference type="ARBA" id="ARBA00023235"/>
    </source>
</evidence>
<comment type="similarity">
    <text evidence="1">Belongs to the aspartate/glutamate racemases family.</text>
</comment>
<dbReference type="Gene3D" id="3.40.50.1860">
    <property type="match status" value="2"/>
</dbReference>
<dbReference type="PANTHER" id="PTHR21198">
    <property type="entry name" value="GLUTAMATE RACEMASE"/>
    <property type="match status" value="1"/>
</dbReference>
<reference evidence="3 4" key="1">
    <citation type="journal article" date="2023" name="Microbiol. Spectr.">
        <title>Symbiosis of Carpenter Bees with Uncharacterized Lactic Acid Bacteria Showing NAD Auxotrophy.</title>
        <authorList>
            <person name="Kawasaki S."/>
            <person name="Ozawa K."/>
            <person name="Mori T."/>
            <person name="Yamamoto A."/>
            <person name="Ito M."/>
            <person name="Ohkuma M."/>
            <person name="Sakamoto M."/>
            <person name="Matsutani M."/>
        </authorList>
    </citation>
    <scope>NUCLEOTIDE SEQUENCE [LARGE SCALE GENOMIC DNA]</scope>
    <source>
        <strain evidence="3 4">Kim37-2</strain>
    </source>
</reference>
<evidence type="ECO:0000256" key="1">
    <source>
        <dbReference type="ARBA" id="ARBA00007847"/>
    </source>
</evidence>
<evidence type="ECO:0000313" key="4">
    <source>
        <dbReference type="Proteomes" id="UP001321766"/>
    </source>
</evidence>
<dbReference type="InterPro" id="IPR015942">
    <property type="entry name" value="Asp/Glu/hydantoin_racemase"/>
</dbReference>
<dbReference type="Pfam" id="PF01177">
    <property type="entry name" value="Asp_Glu_race"/>
    <property type="match status" value="1"/>
</dbReference>
<dbReference type="Proteomes" id="UP001321766">
    <property type="component" value="Chromosome"/>
</dbReference>
<dbReference type="InterPro" id="IPR001920">
    <property type="entry name" value="Asp/Glu_race"/>
</dbReference>
<keyword evidence="4" id="KW-1185">Reference proteome</keyword>
<proteinExistence type="inferred from homology"/>
<dbReference type="EMBL" id="AP026798">
    <property type="protein sequence ID" value="BDR53226.1"/>
    <property type="molecule type" value="Genomic_DNA"/>
</dbReference>
<dbReference type="PROSITE" id="PS00924">
    <property type="entry name" value="ASP_GLU_RACEMASE_2"/>
    <property type="match status" value="1"/>
</dbReference>
<organism evidence="3 4">
    <name type="scientific">Bombiscardovia nodaiensis</name>
    <dbReference type="NCBI Taxonomy" id="2932181"/>
    <lineage>
        <taxon>Bacteria</taxon>
        <taxon>Bacillati</taxon>
        <taxon>Actinomycetota</taxon>
        <taxon>Actinomycetes</taxon>
        <taxon>Bifidobacteriales</taxon>
        <taxon>Bifidobacteriaceae</taxon>
        <taxon>Bombiscardovia</taxon>
    </lineage>
</organism>
<dbReference type="InterPro" id="IPR018187">
    <property type="entry name" value="Asp/Glu_racemase_AS_1"/>
</dbReference>
<dbReference type="PROSITE" id="PS00923">
    <property type="entry name" value="ASP_GLU_RACEMASE_1"/>
    <property type="match status" value="1"/>
</dbReference>
<protein>
    <submittedName>
        <fullName evidence="3">Aspartate racemase</fullName>
    </submittedName>
</protein>
<evidence type="ECO:0000313" key="3">
    <source>
        <dbReference type="EMBL" id="BDR53226.1"/>
    </source>
</evidence>
<dbReference type="InterPro" id="IPR033134">
    <property type="entry name" value="Asp/Glu_racemase_AS_2"/>
</dbReference>